<reference evidence="2" key="1">
    <citation type="journal article" date="2021" name="Proc. Natl. Acad. Sci. U.S.A.">
        <title>Three genomes in the algal genus Volvox reveal the fate of a haploid sex-determining region after a transition to homothallism.</title>
        <authorList>
            <person name="Yamamoto K."/>
            <person name="Hamaji T."/>
            <person name="Kawai-Toyooka H."/>
            <person name="Matsuzaki R."/>
            <person name="Takahashi F."/>
            <person name="Nishimura Y."/>
            <person name="Kawachi M."/>
            <person name="Noguchi H."/>
            <person name="Minakuchi Y."/>
            <person name="Umen J.G."/>
            <person name="Toyoda A."/>
            <person name="Nozaki H."/>
        </authorList>
    </citation>
    <scope>NUCLEOTIDE SEQUENCE</scope>
    <source>
        <strain evidence="2">NIES-3780</strain>
    </source>
</reference>
<comment type="caution">
    <text evidence="2">The sequence shown here is derived from an EMBL/GenBank/DDBJ whole genome shotgun (WGS) entry which is preliminary data.</text>
</comment>
<gene>
    <name evidence="2" type="ORF">Vafri_19129</name>
</gene>
<proteinExistence type="predicted"/>
<protein>
    <submittedName>
        <fullName evidence="2">Uncharacterized protein</fullName>
    </submittedName>
</protein>
<evidence type="ECO:0000313" key="2">
    <source>
        <dbReference type="EMBL" id="GIL65328.1"/>
    </source>
</evidence>
<feature type="region of interest" description="Disordered" evidence="1">
    <location>
        <begin position="54"/>
        <end position="94"/>
    </location>
</feature>
<sequence length="179" mass="18693">MMELPRFASCQITPRKPLSKQGFPFVIKKLCLIPGRTNFHGVMPVNYPGGRSIGSSGSVGVRGSGSSSGSQSKVRSGKSSSKGSGRNGNPGKYGKYGVVELPEVLYRFTDSSGNSATVIDKDGTVSRISIVEPLPIVVGNPLASFDERDIDPASSEPVVPTSILAPLPLLLPITAPSPP</sequence>
<organism evidence="2 3">
    <name type="scientific">Volvox africanus</name>
    <dbReference type="NCBI Taxonomy" id="51714"/>
    <lineage>
        <taxon>Eukaryota</taxon>
        <taxon>Viridiplantae</taxon>
        <taxon>Chlorophyta</taxon>
        <taxon>core chlorophytes</taxon>
        <taxon>Chlorophyceae</taxon>
        <taxon>CS clade</taxon>
        <taxon>Chlamydomonadales</taxon>
        <taxon>Volvocaceae</taxon>
        <taxon>Volvox</taxon>
    </lineage>
</organism>
<dbReference type="AlphaFoldDB" id="A0A8J4BNS3"/>
<evidence type="ECO:0000313" key="3">
    <source>
        <dbReference type="Proteomes" id="UP000747399"/>
    </source>
</evidence>
<dbReference type="Proteomes" id="UP000747399">
    <property type="component" value="Unassembled WGS sequence"/>
</dbReference>
<feature type="compositionally biased region" description="Low complexity" evidence="1">
    <location>
        <begin position="54"/>
        <end position="84"/>
    </location>
</feature>
<accession>A0A8J4BNS3</accession>
<keyword evidence="3" id="KW-1185">Reference proteome</keyword>
<feature type="non-terminal residue" evidence="2">
    <location>
        <position position="179"/>
    </location>
</feature>
<evidence type="ECO:0000256" key="1">
    <source>
        <dbReference type="SAM" id="MobiDB-lite"/>
    </source>
</evidence>
<dbReference type="EMBL" id="BNCO01000074">
    <property type="protein sequence ID" value="GIL65328.1"/>
    <property type="molecule type" value="Genomic_DNA"/>
</dbReference>
<name>A0A8J4BNS3_9CHLO</name>